<organism evidence="1 2">
    <name type="scientific">Nicotiana tabacum</name>
    <name type="common">Common tobacco</name>
    <dbReference type="NCBI Taxonomy" id="4097"/>
    <lineage>
        <taxon>Eukaryota</taxon>
        <taxon>Viridiplantae</taxon>
        <taxon>Streptophyta</taxon>
        <taxon>Embryophyta</taxon>
        <taxon>Tracheophyta</taxon>
        <taxon>Spermatophyta</taxon>
        <taxon>Magnoliopsida</taxon>
        <taxon>eudicotyledons</taxon>
        <taxon>Gunneridae</taxon>
        <taxon>Pentapetalae</taxon>
        <taxon>asterids</taxon>
        <taxon>lamiids</taxon>
        <taxon>Solanales</taxon>
        <taxon>Solanaceae</taxon>
        <taxon>Nicotianoideae</taxon>
        <taxon>Nicotianeae</taxon>
        <taxon>Nicotiana</taxon>
    </lineage>
</organism>
<keyword evidence="1" id="KW-1185">Reference proteome</keyword>
<proteinExistence type="predicted"/>
<accession>A0AC58SBR2</accession>
<evidence type="ECO:0000313" key="1">
    <source>
        <dbReference type="Proteomes" id="UP000790787"/>
    </source>
</evidence>
<protein>
    <submittedName>
        <fullName evidence="2">Uncharacterized protein LOC142166829</fullName>
    </submittedName>
</protein>
<evidence type="ECO:0000313" key="2">
    <source>
        <dbReference type="RefSeq" id="XP_075082416.1"/>
    </source>
</evidence>
<name>A0AC58SBR2_TOBAC</name>
<sequence>MAHDNGIDLVDTGAQKQLSERDTGLVEEVRMLRQHMTDMYQAWMTGKALPPPPPSFLDATLTQAPTILSDDLPYSPDFSAYHSFPNLPSSFIVRPPIIFPKNSPPVMSTIPSIINSQQPLLRSNSEYQFKPHDAQYYPLEVVHQVPDSYNHNPQNEPYVENEKSAGKEGRDEISRKLKGIEQSLKNMQGMENQTNMSYNNLCMFPDVHLPAGSKMPKFNLYDGHGDPVAHLRGYYSEIRSAGGKDELLIAYFSENLSGAALEWYTRQDVSKWYASDDMAQDFVRHFQYNIDIIPDRSSLSKMEKKPEESFREFGLRWREQAVRVSPPIDEEEMVKLFLQA</sequence>
<dbReference type="Proteomes" id="UP000790787">
    <property type="component" value="Chromosome 12"/>
</dbReference>
<reference evidence="1" key="1">
    <citation type="journal article" date="2014" name="Nat. Commun.">
        <title>The tobacco genome sequence and its comparison with those of tomato and potato.</title>
        <authorList>
            <person name="Sierro N."/>
            <person name="Battey J.N."/>
            <person name="Ouadi S."/>
            <person name="Bakaher N."/>
            <person name="Bovet L."/>
            <person name="Willig A."/>
            <person name="Goepfert S."/>
            <person name="Peitsch M.C."/>
            <person name="Ivanov N.V."/>
        </authorList>
    </citation>
    <scope>NUCLEOTIDE SEQUENCE [LARGE SCALE GENOMIC DNA]</scope>
</reference>
<gene>
    <name evidence="2" type="primary">LOC142166829</name>
</gene>
<dbReference type="RefSeq" id="XP_075082416.1">
    <property type="nucleotide sequence ID" value="XM_075226315.1"/>
</dbReference>
<reference evidence="2" key="2">
    <citation type="submission" date="2025-08" db="UniProtKB">
        <authorList>
            <consortium name="RefSeq"/>
        </authorList>
    </citation>
    <scope>IDENTIFICATION</scope>
    <source>
        <tissue evidence="2">Leaf</tissue>
    </source>
</reference>